<dbReference type="Gene3D" id="3.30.70.270">
    <property type="match status" value="2"/>
</dbReference>
<name>A0AAD8JRW7_TARER</name>
<dbReference type="InterPro" id="IPR000477">
    <property type="entry name" value="RT_dom"/>
</dbReference>
<dbReference type="Proteomes" id="UP001229421">
    <property type="component" value="Unassembled WGS sequence"/>
</dbReference>
<dbReference type="Pfam" id="PF03732">
    <property type="entry name" value="Retrotrans_gag"/>
    <property type="match status" value="1"/>
</dbReference>
<dbReference type="InterPro" id="IPR002156">
    <property type="entry name" value="RNaseH_domain"/>
</dbReference>
<dbReference type="Pfam" id="PF17919">
    <property type="entry name" value="RT_RNaseH_2"/>
    <property type="match status" value="1"/>
</dbReference>
<dbReference type="Gene3D" id="3.10.10.10">
    <property type="entry name" value="HIV Type 1 Reverse Transcriptase, subunit A, domain 1"/>
    <property type="match status" value="1"/>
</dbReference>
<proteinExistence type="predicted"/>
<dbReference type="InterPro" id="IPR041577">
    <property type="entry name" value="RT_RNaseH_2"/>
</dbReference>
<dbReference type="PANTHER" id="PTHR48475">
    <property type="entry name" value="RIBONUCLEASE H"/>
    <property type="match status" value="1"/>
</dbReference>
<feature type="region of interest" description="Disordered" evidence="1">
    <location>
        <begin position="1"/>
        <end position="22"/>
    </location>
</feature>
<accession>A0AAD8JRW7</accession>
<dbReference type="SUPFAM" id="SSF53098">
    <property type="entry name" value="Ribonuclease H-like"/>
    <property type="match status" value="2"/>
</dbReference>
<evidence type="ECO:0000259" key="2">
    <source>
        <dbReference type="PROSITE" id="PS50879"/>
    </source>
</evidence>
<feature type="compositionally biased region" description="Basic and acidic residues" evidence="1">
    <location>
        <begin position="459"/>
        <end position="469"/>
    </location>
</feature>
<dbReference type="InterPro" id="IPR012337">
    <property type="entry name" value="RNaseH-like_sf"/>
</dbReference>
<evidence type="ECO:0000313" key="5">
    <source>
        <dbReference type="Proteomes" id="UP001229421"/>
    </source>
</evidence>
<feature type="domain" description="Integrase catalytic" evidence="3">
    <location>
        <begin position="1544"/>
        <end position="1703"/>
    </location>
</feature>
<dbReference type="Gene3D" id="1.10.340.70">
    <property type="match status" value="1"/>
</dbReference>
<organism evidence="4 5">
    <name type="scientific">Tagetes erecta</name>
    <name type="common">African marigold</name>
    <dbReference type="NCBI Taxonomy" id="13708"/>
    <lineage>
        <taxon>Eukaryota</taxon>
        <taxon>Viridiplantae</taxon>
        <taxon>Streptophyta</taxon>
        <taxon>Embryophyta</taxon>
        <taxon>Tracheophyta</taxon>
        <taxon>Spermatophyta</taxon>
        <taxon>Magnoliopsida</taxon>
        <taxon>eudicotyledons</taxon>
        <taxon>Gunneridae</taxon>
        <taxon>Pentapetalae</taxon>
        <taxon>asterids</taxon>
        <taxon>campanulids</taxon>
        <taxon>Asterales</taxon>
        <taxon>Asteraceae</taxon>
        <taxon>Asteroideae</taxon>
        <taxon>Heliantheae alliance</taxon>
        <taxon>Tageteae</taxon>
        <taxon>Tagetes</taxon>
    </lineage>
</organism>
<dbReference type="PROSITE" id="PS50879">
    <property type="entry name" value="RNASE_H_1"/>
    <property type="match status" value="1"/>
</dbReference>
<dbReference type="PANTHER" id="PTHR48475:SF2">
    <property type="entry name" value="RIBONUCLEASE H"/>
    <property type="match status" value="1"/>
</dbReference>
<feature type="compositionally biased region" description="Polar residues" evidence="1">
    <location>
        <begin position="422"/>
        <end position="431"/>
    </location>
</feature>
<dbReference type="InterPro" id="IPR043502">
    <property type="entry name" value="DNA/RNA_pol_sf"/>
</dbReference>
<evidence type="ECO:0000259" key="3">
    <source>
        <dbReference type="PROSITE" id="PS50994"/>
    </source>
</evidence>
<feature type="compositionally biased region" description="Basic and acidic residues" evidence="1">
    <location>
        <begin position="435"/>
        <end position="451"/>
    </location>
</feature>
<dbReference type="Pfam" id="PF00665">
    <property type="entry name" value="rve"/>
    <property type="match status" value="1"/>
</dbReference>
<dbReference type="Pfam" id="PF00078">
    <property type="entry name" value="RVT_1"/>
    <property type="match status" value="1"/>
</dbReference>
<dbReference type="InterPro" id="IPR005162">
    <property type="entry name" value="Retrotrans_gag_dom"/>
</dbReference>
<evidence type="ECO:0000313" key="4">
    <source>
        <dbReference type="EMBL" id="KAK1408419.1"/>
    </source>
</evidence>
<dbReference type="CDD" id="cd00303">
    <property type="entry name" value="retropepsin_like"/>
    <property type="match status" value="1"/>
</dbReference>
<dbReference type="CDD" id="cd01647">
    <property type="entry name" value="RT_LTR"/>
    <property type="match status" value="1"/>
</dbReference>
<dbReference type="Pfam" id="PF17921">
    <property type="entry name" value="Integrase_H2C2"/>
    <property type="match status" value="1"/>
</dbReference>
<sequence>MAGTSTPTMEGDMNARSPDPPPIISDMIELTPEGVRENFSRLQELIDDYVQEERLRGVRVRLAYDEEPSVMLTPGPPQEVNLGPEPDNVTHTSLGLLNAPREESQAFVATPVSTSMPGPILPATYPELYQNQVNQWLASQAMAFQFSQGYIPEQLQMGLQPSMPNYTQPIVPISFNPSLNHYQYPYHNYPWQAPQFSYTQPLVSVAPAQNLEGLDDDLSRPYMPEDGSKFSQRIANFKFPPKTKMPTNVKTYDGLGDPDDHLELFTGAAKVEQWSMPIWCHMFAQTLSGPARLWFNSLPPGSIDSFRDLKRSFQANFMQQKRYTRDPVELHNIKQRDDEDLRAFMERYKLEGLSIGGATEQMRISGFIHGVRPRQLIEDLNCHIPKTMEEAMERAESFIRGKEAAQSLDTAKKGRSSGWRDSPQQGKSSRFQPFVERRSQNHGHESRRPYDRSSYSRTRGNDHDEKVKSDQFTALIKSPQEILATEDARFNFQPPRPLPKAVDDKNSHKYCDFHGGTGHYTNDCFQLKKRIEAAVKSGELAHLIKDLKGKKQYSKEGEKEKDRKKGKEIMMVSGSSTRATGRVPSMRPIPRWAKKKISFPPLRHGRSMTSPVIIEADIEGHTTQRVYLDGGSSSEVMYEHCFLRLDEDLQRRLVASQSPLISFSGETVQPIGEIKLKVSLGQGNFERTEMLNFIVVRSPSRYNVIIGRPGISAFFVVVSTAHGMLKIPSKAGVFTLRPPREQLVINLAEIEEVGPGEGRVVINQDHPDQTVCVGRELTESGLRKLVSLLRASTDVFAWSPSDMTGVPRYIVEHTLNIPRGHTPVVQKKRGLAQDRAHAVRTEVDKLVSAGIMKEVKYPTWVANPVMVRKHDGTWRMCVDFKDLNKACPKDCYPLPEIDLKVDSLTGHSLKCFLDAYKGYHQVQMKPEDEEKTAFHTTSGIYCYKNMPFGLKNAGATYQRLIDKTFGNQLGRNMEAYVDDLVIKSQDEEQMMADIEETFRNLRSINMKLNPGKCSFGLKEGKFLGHVIGNHDIRASPDKIKAVLEMKSPSTKKEVQSLNGRLAALHRFLSKSAERSLPFFKTLKGCTSKQEFFWPPEAEQAFQDMKRYMASIPAVVAPQPGEKLSLYLAAGDESVSSVLIVERKGAQFPVYFVSRALKEAEVKYTIIEKTAIALVHTTRRLRRYFQAHKVQVLTNLPVKDVLSRPEISGRLAKWAVELGEHELIYMPRTAIKGQVLADFLIESPTKEVNDIQVEDQMNGPDEWRLYTDGASSAEGSGAGLILIDPHGVELTYALRLDFPSTNNEAEYEALLAGLRIAIKLKVAVVQIYVDSLLVANQVNGTYEAKEPTMQQYLAQVKRLKKSFTKCSLTQISRTQNKRADALSKLASLAFAHLTKKVLVEVVKKKSIQEKEIQDVVAEEEPNWMTPVRNFLTTGYLPEDEEEARKIRAKSTNYIWQEGKLFKRSYLAPLLRCVGPVQSNYIIREVHGGICGAHAGPRTVAAKIMNLGYFWPIIHKDCVEEIRRCEACQLHAPIKNMPKNNLVTISSAWPFHKWGMDIIGPFPKAAGGVKFLIVAVDYFTKWPEVRALSSITGKQVLKFFWEDIVCRYGLPGAIITDNGKQFAEGAFREWCEGLQVKQIFTSVAHPQANGQAERMNRSILEGLKTRLSKNGESWLEELPSVLWGIRTTPTTGTRQSPYSLVFGSEAMIPAEIGIATSRRSSFEESENEKEICLNLDLSQEIREQANIREAKYKTQVEKYYNTRVRHESFNPGELVLRKNEASRQESTGKLGPKWEGPYQVAEAHRKGSYKLKDMEGKMLPRHWHISNLRKFYV</sequence>
<evidence type="ECO:0000256" key="1">
    <source>
        <dbReference type="SAM" id="MobiDB-lite"/>
    </source>
</evidence>
<dbReference type="GO" id="GO:0003676">
    <property type="term" value="F:nucleic acid binding"/>
    <property type="evidence" value="ECO:0007669"/>
    <property type="project" value="InterPro"/>
</dbReference>
<feature type="domain" description="RNase H type-1" evidence="2">
    <location>
        <begin position="1258"/>
        <end position="1387"/>
    </location>
</feature>
<dbReference type="Gene3D" id="3.30.420.10">
    <property type="entry name" value="Ribonuclease H-like superfamily/Ribonuclease H"/>
    <property type="match status" value="2"/>
</dbReference>
<dbReference type="InterPro" id="IPR036397">
    <property type="entry name" value="RNaseH_sf"/>
</dbReference>
<dbReference type="InterPro" id="IPR041588">
    <property type="entry name" value="Integrase_H2C2"/>
</dbReference>
<dbReference type="InterPro" id="IPR043128">
    <property type="entry name" value="Rev_trsase/Diguanyl_cyclase"/>
</dbReference>
<dbReference type="SUPFAM" id="SSF56672">
    <property type="entry name" value="DNA/RNA polymerases"/>
    <property type="match status" value="1"/>
</dbReference>
<dbReference type="PROSITE" id="PS50994">
    <property type="entry name" value="INTEGRASE"/>
    <property type="match status" value="1"/>
</dbReference>
<keyword evidence="5" id="KW-1185">Reference proteome</keyword>
<feature type="region of interest" description="Disordered" evidence="1">
    <location>
        <begin position="403"/>
        <end position="473"/>
    </location>
</feature>
<dbReference type="InterPro" id="IPR001584">
    <property type="entry name" value="Integrase_cat-core"/>
</dbReference>
<dbReference type="EMBL" id="JAUHHV010000011">
    <property type="protein sequence ID" value="KAK1408419.1"/>
    <property type="molecule type" value="Genomic_DNA"/>
</dbReference>
<feature type="region of interest" description="Disordered" evidence="1">
    <location>
        <begin position="486"/>
        <end position="506"/>
    </location>
</feature>
<reference evidence="4" key="1">
    <citation type="journal article" date="2023" name="bioRxiv">
        <title>Improved chromosome-level genome assembly for marigold (Tagetes erecta).</title>
        <authorList>
            <person name="Jiang F."/>
            <person name="Yuan L."/>
            <person name="Wang S."/>
            <person name="Wang H."/>
            <person name="Xu D."/>
            <person name="Wang A."/>
            <person name="Fan W."/>
        </authorList>
    </citation>
    <scope>NUCLEOTIDE SEQUENCE</scope>
    <source>
        <strain evidence="4">WSJ</strain>
        <tissue evidence="4">Leaf</tissue>
    </source>
</reference>
<gene>
    <name evidence="4" type="ORF">QVD17_40177</name>
</gene>
<protein>
    <submittedName>
        <fullName evidence="4">Uncharacterized protein</fullName>
    </submittedName>
</protein>
<dbReference type="Pfam" id="PF13456">
    <property type="entry name" value="RVT_3"/>
    <property type="match status" value="1"/>
</dbReference>
<comment type="caution">
    <text evidence="4">The sequence shown here is derived from an EMBL/GenBank/DDBJ whole genome shotgun (WGS) entry which is preliminary data.</text>
</comment>
<dbReference type="GO" id="GO:0004523">
    <property type="term" value="F:RNA-DNA hybrid ribonuclease activity"/>
    <property type="evidence" value="ECO:0007669"/>
    <property type="project" value="InterPro"/>
</dbReference>
<dbReference type="CDD" id="cd09279">
    <property type="entry name" value="RNase_HI_like"/>
    <property type="match status" value="1"/>
</dbReference>
<dbReference type="GO" id="GO:0015074">
    <property type="term" value="P:DNA integration"/>
    <property type="evidence" value="ECO:0007669"/>
    <property type="project" value="InterPro"/>
</dbReference>